<proteinExistence type="predicted"/>
<organism evidence="1 2">
    <name type="scientific">Celeribacter baekdonensis</name>
    <dbReference type="NCBI Taxonomy" id="875171"/>
    <lineage>
        <taxon>Bacteria</taxon>
        <taxon>Pseudomonadati</taxon>
        <taxon>Pseudomonadota</taxon>
        <taxon>Alphaproteobacteria</taxon>
        <taxon>Rhodobacterales</taxon>
        <taxon>Roseobacteraceae</taxon>
        <taxon>Celeribacter</taxon>
    </lineage>
</organism>
<protein>
    <submittedName>
        <fullName evidence="1">Uncharacterized protein</fullName>
    </submittedName>
</protein>
<sequence length="45" mass="5459">MSALKRHKARQLTRSEFYLWEEGGFKMHRAWNGCARMYAIFYIFG</sequence>
<accession>A0A1G7PYB7</accession>
<dbReference type="AlphaFoldDB" id="A0A1G7PYB7"/>
<dbReference type="Proteomes" id="UP000182284">
    <property type="component" value="Unassembled WGS sequence"/>
</dbReference>
<dbReference type="EMBL" id="FNBL01000008">
    <property type="protein sequence ID" value="SDF91255.1"/>
    <property type="molecule type" value="Genomic_DNA"/>
</dbReference>
<evidence type="ECO:0000313" key="2">
    <source>
        <dbReference type="Proteomes" id="UP000182284"/>
    </source>
</evidence>
<gene>
    <name evidence="1" type="ORF">SAMN04488117_108206</name>
</gene>
<evidence type="ECO:0000313" key="1">
    <source>
        <dbReference type="EMBL" id="SDF91255.1"/>
    </source>
</evidence>
<reference evidence="1 2" key="1">
    <citation type="submission" date="2016-10" db="EMBL/GenBank/DDBJ databases">
        <authorList>
            <person name="de Groot N.N."/>
        </authorList>
    </citation>
    <scope>NUCLEOTIDE SEQUENCE [LARGE SCALE GENOMIC DNA]</scope>
    <source>
        <strain evidence="1 2">DSM 27375</strain>
    </source>
</reference>
<name>A0A1G7PYB7_9RHOB</name>